<evidence type="ECO:0000313" key="3">
    <source>
        <dbReference type="EMBL" id="AOY80075.2"/>
    </source>
</evidence>
<proteinExistence type="predicted"/>
<accession>A0A1D9FXQ2</accession>
<dbReference type="EMBL" id="CP017708">
    <property type="protein sequence ID" value="AOY80075.2"/>
    <property type="molecule type" value="Genomic_DNA"/>
</dbReference>
<dbReference type="InterPro" id="IPR036779">
    <property type="entry name" value="LysM_dom_sf"/>
</dbReference>
<dbReference type="Proteomes" id="UP000176944">
    <property type="component" value="Chromosome"/>
</dbReference>
<feature type="region of interest" description="Disordered" evidence="1">
    <location>
        <begin position="537"/>
        <end position="636"/>
    </location>
</feature>
<feature type="region of interest" description="Disordered" evidence="1">
    <location>
        <begin position="103"/>
        <end position="131"/>
    </location>
</feature>
<dbReference type="Pfam" id="PF01476">
    <property type="entry name" value="LysM"/>
    <property type="match status" value="1"/>
</dbReference>
<feature type="compositionally biased region" description="Basic and acidic residues" evidence="1">
    <location>
        <begin position="174"/>
        <end position="187"/>
    </location>
</feature>
<feature type="compositionally biased region" description="Polar residues" evidence="1">
    <location>
        <begin position="197"/>
        <end position="211"/>
    </location>
</feature>
<organism evidence="3 4">
    <name type="scientific">Moorena producens (strain JHB)</name>
    <dbReference type="NCBI Taxonomy" id="1454205"/>
    <lineage>
        <taxon>Bacteria</taxon>
        <taxon>Bacillati</taxon>
        <taxon>Cyanobacteriota</taxon>
        <taxon>Cyanophyceae</taxon>
        <taxon>Coleofasciculales</taxon>
        <taxon>Coleofasciculaceae</taxon>
        <taxon>Moorena</taxon>
    </lineage>
</organism>
<dbReference type="CDD" id="cd12797">
    <property type="entry name" value="M23_peptidase"/>
    <property type="match status" value="1"/>
</dbReference>
<reference evidence="4" key="1">
    <citation type="submission" date="2016-10" db="EMBL/GenBank/DDBJ databases">
        <title>Comparative genomics uncovers the prolific and rare metabolic potential of the cyanobacterial genus Moorea.</title>
        <authorList>
            <person name="Leao T."/>
            <person name="Castelao G."/>
            <person name="Korobeynikov A."/>
            <person name="Monroe E.A."/>
            <person name="Podell S."/>
            <person name="Glukhov E."/>
            <person name="Allen E."/>
            <person name="Gerwick W.H."/>
            <person name="Gerwick L."/>
        </authorList>
    </citation>
    <scope>NUCLEOTIDE SEQUENCE [LARGE SCALE GENOMIC DNA]</scope>
    <source>
        <strain evidence="4">JHB</strain>
    </source>
</reference>
<sequence>MKGTLTDKVNHVPTCAAESSDSPSKLPASNNPVGAAIPLEVNRKARTSAAMIGLAISMGASGLLLPQQGDEAMAFEPVAPEPSGTNLPAAEFKVAAVSSPSLLNPAKEGQGGVESKPASPPELAIRQSRSRSRSVAYGESVAYGLRYANANFNKLKTDDTLPVARKSTIGEVKGTDVKASSKSEGVEPKQLLASAPVSKSGNLSTDASQAVSDKTNNLLKARQDLALKRLQKHRNRLSKSLVQLRSEEFNKSYELASATLGSSPHTLPPAVLKPEGSVTQTSQPIVTVPTAPATLPEPMPKVAVSPALTQSTRSEPLPVVIPVPTPETTVISAVKPSVFKVSTPRIASATTKVTTEQLNVPQPVVVGTRLSSTGNSFHQVKAGETLDSIARSYGLSRSELVLANQLDNPHLIEINQQLKIPQVGTFDQQQSSVTLVSSNSPKSEPWKPAIGRPLDLETTISVKTSTSRDQVTSVSIEEKPKLKPLTKTILAESTSDSGLLAQATSSIENEPLESINSQRNSYVEKLRADILKMREEIRHNKTSPEESKPINLGVPTNEPVNEPVADSSDKESTSVEITPEFSPQNNQATGAKESELLLPQPPKAPQVPIAIPRPQPPRKTRRSSIAIPVPPPEVSQPRRIAVAPAPPQRFNPMIRIPVGKPVSPGVPPLSTPDMYLPDSPNRFNGYIWPSNGVITSGYGRRWGRMHKGIDIAAPIGTPIMAAAPGVVVSAGWNSGGYGKLVEIKHPDGSLTLYAHNSRIFVRRGQQVGQGQRIAAMGSTGYSTGPHLHFEVHPRGRGAANPIAYLPRRR</sequence>
<dbReference type="InterPro" id="IPR016047">
    <property type="entry name" value="M23ase_b-sheet_dom"/>
</dbReference>
<feature type="region of interest" description="Disordered" evidence="1">
    <location>
        <begin position="1"/>
        <end position="29"/>
    </location>
</feature>
<dbReference type="GO" id="GO:0004222">
    <property type="term" value="F:metalloendopeptidase activity"/>
    <property type="evidence" value="ECO:0007669"/>
    <property type="project" value="TreeGrafter"/>
</dbReference>
<dbReference type="InterPro" id="IPR011055">
    <property type="entry name" value="Dup_hybrid_motif"/>
</dbReference>
<name>A0A1D9FXQ2_MOOP1</name>
<evidence type="ECO:0000256" key="1">
    <source>
        <dbReference type="SAM" id="MobiDB-lite"/>
    </source>
</evidence>
<dbReference type="PROSITE" id="PS51782">
    <property type="entry name" value="LYSM"/>
    <property type="match status" value="1"/>
</dbReference>
<evidence type="ECO:0000313" key="4">
    <source>
        <dbReference type="Proteomes" id="UP000176944"/>
    </source>
</evidence>
<dbReference type="Gene3D" id="2.70.70.10">
    <property type="entry name" value="Glucose Permease (Domain IIA)"/>
    <property type="match status" value="1"/>
</dbReference>
<feature type="compositionally biased region" description="Pro residues" evidence="1">
    <location>
        <begin position="599"/>
        <end position="615"/>
    </location>
</feature>
<dbReference type="SUPFAM" id="SSF54106">
    <property type="entry name" value="LysM domain"/>
    <property type="match status" value="1"/>
</dbReference>
<dbReference type="SUPFAM" id="SSF51261">
    <property type="entry name" value="Duplicated hybrid motif"/>
    <property type="match status" value="1"/>
</dbReference>
<gene>
    <name evidence="3" type="ORF">BJP36_09185</name>
</gene>
<evidence type="ECO:0000259" key="2">
    <source>
        <dbReference type="PROSITE" id="PS51782"/>
    </source>
</evidence>
<dbReference type="SMART" id="SM00257">
    <property type="entry name" value="LysM"/>
    <property type="match status" value="1"/>
</dbReference>
<feature type="region of interest" description="Disordered" evidence="1">
    <location>
        <begin position="174"/>
        <end position="211"/>
    </location>
</feature>
<dbReference type="InterPro" id="IPR018392">
    <property type="entry name" value="LysM"/>
</dbReference>
<dbReference type="CDD" id="cd00118">
    <property type="entry name" value="LysM"/>
    <property type="match status" value="1"/>
</dbReference>
<feature type="compositionally biased region" description="Polar residues" evidence="1">
    <location>
        <begin position="17"/>
        <end position="29"/>
    </location>
</feature>
<dbReference type="PANTHER" id="PTHR21666">
    <property type="entry name" value="PEPTIDASE-RELATED"/>
    <property type="match status" value="1"/>
</dbReference>
<feature type="domain" description="LysM" evidence="2">
    <location>
        <begin position="376"/>
        <end position="420"/>
    </location>
</feature>
<protein>
    <submittedName>
        <fullName evidence="3">Peptidoglycan DD-metalloendopeptidase family protein</fullName>
    </submittedName>
</protein>
<dbReference type="AlphaFoldDB" id="A0A1D9FXQ2"/>
<dbReference type="Gene3D" id="3.10.350.10">
    <property type="entry name" value="LysM domain"/>
    <property type="match status" value="1"/>
</dbReference>
<dbReference type="Pfam" id="PF01551">
    <property type="entry name" value="Peptidase_M23"/>
    <property type="match status" value="1"/>
</dbReference>
<feature type="compositionally biased region" description="Basic and acidic residues" evidence="1">
    <location>
        <begin position="537"/>
        <end position="548"/>
    </location>
</feature>
<dbReference type="InterPro" id="IPR050570">
    <property type="entry name" value="Cell_wall_metabolism_enzyme"/>
</dbReference>
<dbReference type="PANTHER" id="PTHR21666:SF270">
    <property type="entry name" value="MUREIN HYDROLASE ACTIVATOR ENVC"/>
    <property type="match status" value="1"/>
</dbReference>